<reference evidence="1 2" key="1">
    <citation type="submission" date="2021-06" db="EMBL/GenBank/DDBJ databases">
        <title>Caerostris darwini draft genome.</title>
        <authorList>
            <person name="Kono N."/>
            <person name="Arakawa K."/>
        </authorList>
    </citation>
    <scope>NUCLEOTIDE SEQUENCE [LARGE SCALE GENOMIC DNA]</scope>
</reference>
<comment type="caution">
    <text evidence="1">The sequence shown here is derived from an EMBL/GenBank/DDBJ whole genome shotgun (WGS) entry which is preliminary data.</text>
</comment>
<keyword evidence="2" id="KW-1185">Reference proteome</keyword>
<protein>
    <submittedName>
        <fullName evidence="1">Uncharacterized protein</fullName>
    </submittedName>
</protein>
<accession>A0AAV4MCB4</accession>
<evidence type="ECO:0000313" key="1">
    <source>
        <dbReference type="EMBL" id="GIX70021.1"/>
    </source>
</evidence>
<dbReference type="Proteomes" id="UP001054837">
    <property type="component" value="Unassembled WGS sequence"/>
</dbReference>
<proteinExistence type="predicted"/>
<organism evidence="1 2">
    <name type="scientific">Caerostris darwini</name>
    <dbReference type="NCBI Taxonomy" id="1538125"/>
    <lineage>
        <taxon>Eukaryota</taxon>
        <taxon>Metazoa</taxon>
        <taxon>Ecdysozoa</taxon>
        <taxon>Arthropoda</taxon>
        <taxon>Chelicerata</taxon>
        <taxon>Arachnida</taxon>
        <taxon>Araneae</taxon>
        <taxon>Araneomorphae</taxon>
        <taxon>Entelegynae</taxon>
        <taxon>Araneoidea</taxon>
        <taxon>Araneidae</taxon>
        <taxon>Caerostris</taxon>
    </lineage>
</organism>
<dbReference type="AlphaFoldDB" id="A0AAV4MCB4"/>
<evidence type="ECO:0000313" key="2">
    <source>
        <dbReference type="Proteomes" id="UP001054837"/>
    </source>
</evidence>
<sequence length="108" mass="12196">MQMRNVTSTLPKDGKCEEGVVSAYKSLARDQFMLCPSWAATISRFLQINMGVILLMHHLPSCLKKRSLRLASSNDPDGVFVACHSPQRRLSARFSLEMSLPKRGVYPW</sequence>
<dbReference type="EMBL" id="BPLQ01000329">
    <property type="protein sequence ID" value="GIX70021.1"/>
    <property type="molecule type" value="Genomic_DNA"/>
</dbReference>
<gene>
    <name evidence="1" type="ORF">CDAR_573731</name>
</gene>
<name>A0AAV4MCB4_9ARAC</name>